<dbReference type="GO" id="GO:0016491">
    <property type="term" value="F:oxidoreductase activity"/>
    <property type="evidence" value="ECO:0007669"/>
    <property type="project" value="UniProtKB-KW"/>
</dbReference>
<dbReference type="AlphaFoldDB" id="A0A495IF80"/>
<sequence>MSTYDFSGQTALVTGSTSGIGREVALQLGASGAHVIVSGRDSQRGEAVVETIRAAGGTADFAVADLADPASVSHLAAEATRLGDGHVDVLVNNAGVFPFGPTADVDDATFDAVMATNVRAPFRLVALLAPAMASRGAGAVVNVTTMVASFGASGMGLYGSSKAALQLLTKSWAAEFGPSGVRVNAVSPGPTRTEGTEVMGDGLDQLAATTPAGRVGLASEVADGVVFLASSAARHVHGAVLPVDGGRLAV</sequence>
<reference evidence="4 5" key="1">
    <citation type="submission" date="2018-10" db="EMBL/GenBank/DDBJ databases">
        <title>Sequencing the genomes of 1000 actinobacteria strains.</title>
        <authorList>
            <person name="Klenk H.-P."/>
        </authorList>
    </citation>
    <scope>NUCLEOTIDE SEQUENCE [LARGE SCALE GENOMIC DNA]</scope>
    <source>
        <strain evidence="4 5">DSM 17894</strain>
    </source>
</reference>
<organism evidence="4 5">
    <name type="scientific">Frondihabitans australicus</name>
    <dbReference type="NCBI Taxonomy" id="386892"/>
    <lineage>
        <taxon>Bacteria</taxon>
        <taxon>Bacillati</taxon>
        <taxon>Actinomycetota</taxon>
        <taxon>Actinomycetes</taxon>
        <taxon>Micrococcales</taxon>
        <taxon>Microbacteriaceae</taxon>
        <taxon>Frondihabitans</taxon>
    </lineage>
</organism>
<dbReference type="CDD" id="cd05233">
    <property type="entry name" value="SDR_c"/>
    <property type="match status" value="1"/>
</dbReference>
<dbReference type="Proteomes" id="UP000280008">
    <property type="component" value="Unassembled WGS sequence"/>
</dbReference>
<dbReference type="InterPro" id="IPR036291">
    <property type="entry name" value="NAD(P)-bd_dom_sf"/>
</dbReference>
<dbReference type="InterPro" id="IPR050259">
    <property type="entry name" value="SDR"/>
</dbReference>
<accession>A0A495IF80</accession>
<evidence type="ECO:0000313" key="5">
    <source>
        <dbReference type="Proteomes" id="UP000280008"/>
    </source>
</evidence>
<keyword evidence="5" id="KW-1185">Reference proteome</keyword>
<evidence type="ECO:0000256" key="1">
    <source>
        <dbReference type="ARBA" id="ARBA00006484"/>
    </source>
</evidence>
<evidence type="ECO:0000259" key="3">
    <source>
        <dbReference type="SMART" id="SM00822"/>
    </source>
</evidence>
<evidence type="ECO:0000313" key="4">
    <source>
        <dbReference type="EMBL" id="RKR74419.1"/>
    </source>
</evidence>
<feature type="domain" description="Ketoreductase" evidence="3">
    <location>
        <begin position="9"/>
        <end position="189"/>
    </location>
</feature>
<dbReference type="InterPro" id="IPR057326">
    <property type="entry name" value="KR_dom"/>
</dbReference>
<dbReference type="PANTHER" id="PTHR42879">
    <property type="entry name" value="3-OXOACYL-(ACYL-CARRIER-PROTEIN) REDUCTASE"/>
    <property type="match status" value="1"/>
</dbReference>
<evidence type="ECO:0000256" key="2">
    <source>
        <dbReference type="ARBA" id="ARBA00023002"/>
    </source>
</evidence>
<dbReference type="Pfam" id="PF13561">
    <property type="entry name" value="adh_short_C2"/>
    <property type="match status" value="1"/>
</dbReference>
<dbReference type="SUPFAM" id="SSF51735">
    <property type="entry name" value="NAD(P)-binding Rossmann-fold domains"/>
    <property type="match status" value="1"/>
</dbReference>
<dbReference type="PANTHER" id="PTHR42879:SF2">
    <property type="entry name" value="3-OXOACYL-[ACYL-CARRIER-PROTEIN] REDUCTASE FABG"/>
    <property type="match status" value="1"/>
</dbReference>
<name>A0A495IF80_9MICO</name>
<dbReference type="SMART" id="SM00822">
    <property type="entry name" value="PKS_KR"/>
    <property type="match status" value="1"/>
</dbReference>
<dbReference type="OrthoDB" id="286404at2"/>
<comment type="caution">
    <text evidence="4">The sequence shown here is derived from an EMBL/GenBank/DDBJ whole genome shotgun (WGS) entry which is preliminary data.</text>
</comment>
<dbReference type="Gene3D" id="3.40.50.720">
    <property type="entry name" value="NAD(P)-binding Rossmann-like Domain"/>
    <property type="match status" value="1"/>
</dbReference>
<dbReference type="PRINTS" id="PR00080">
    <property type="entry name" value="SDRFAMILY"/>
</dbReference>
<gene>
    <name evidence="4" type="ORF">C8E83_1531</name>
</gene>
<proteinExistence type="inferred from homology"/>
<comment type="similarity">
    <text evidence="1">Belongs to the short-chain dehydrogenases/reductases (SDR) family.</text>
</comment>
<dbReference type="EMBL" id="RBKS01000001">
    <property type="protein sequence ID" value="RKR74419.1"/>
    <property type="molecule type" value="Genomic_DNA"/>
</dbReference>
<dbReference type="InterPro" id="IPR002347">
    <property type="entry name" value="SDR_fam"/>
</dbReference>
<dbReference type="PRINTS" id="PR00081">
    <property type="entry name" value="GDHRDH"/>
</dbReference>
<keyword evidence="2" id="KW-0560">Oxidoreductase</keyword>
<dbReference type="RefSeq" id="WP_121369167.1">
    <property type="nucleotide sequence ID" value="NZ_RBKS01000001.1"/>
</dbReference>
<protein>
    <submittedName>
        <fullName evidence="4">NAD(P)-dependent dehydrogenase (Short-subunit alcohol dehydrogenase family)</fullName>
    </submittedName>
</protein>
<dbReference type="FunFam" id="3.40.50.720:FF:000084">
    <property type="entry name" value="Short-chain dehydrogenase reductase"/>
    <property type="match status" value="1"/>
</dbReference>